<dbReference type="EMBL" id="JAGKHQ010000020">
    <property type="protein sequence ID" value="KAG7478617.1"/>
    <property type="molecule type" value="Genomic_DNA"/>
</dbReference>
<keyword evidence="2" id="KW-1185">Reference proteome</keyword>
<gene>
    <name evidence="1" type="ORF">JOB18_004163</name>
</gene>
<protein>
    <submittedName>
        <fullName evidence="1">Uncharacterized protein</fullName>
    </submittedName>
</protein>
<accession>A0AAV6PVB4</accession>
<dbReference type="AlphaFoldDB" id="A0AAV6PVB4"/>
<dbReference type="Proteomes" id="UP000693946">
    <property type="component" value="Linkage Group LG8"/>
</dbReference>
<name>A0AAV6PVB4_SOLSE</name>
<reference evidence="1 2" key="1">
    <citation type="journal article" date="2021" name="Sci. Rep.">
        <title>Chromosome anchoring in Senegalese sole (Solea senegalensis) reveals sex-associated markers and genome rearrangements in flatfish.</title>
        <authorList>
            <person name="Guerrero-Cozar I."/>
            <person name="Gomez-Garrido J."/>
            <person name="Berbel C."/>
            <person name="Martinez-Blanch J.F."/>
            <person name="Alioto T."/>
            <person name="Claros M.G."/>
            <person name="Gagnaire P.A."/>
            <person name="Manchado M."/>
        </authorList>
    </citation>
    <scope>NUCLEOTIDE SEQUENCE [LARGE SCALE GENOMIC DNA]</scope>
    <source>
        <strain evidence="1">Sse05_10M</strain>
    </source>
</reference>
<evidence type="ECO:0000313" key="1">
    <source>
        <dbReference type="EMBL" id="KAG7478617.1"/>
    </source>
</evidence>
<comment type="caution">
    <text evidence="1">The sequence shown here is derived from an EMBL/GenBank/DDBJ whole genome shotgun (WGS) entry which is preliminary data.</text>
</comment>
<organism evidence="1 2">
    <name type="scientific">Solea senegalensis</name>
    <name type="common">Senegalese sole</name>
    <dbReference type="NCBI Taxonomy" id="28829"/>
    <lineage>
        <taxon>Eukaryota</taxon>
        <taxon>Metazoa</taxon>
        <taxon>Chordata</taxon>
        <taxon>Craniata</taxon>
        <taxon>Vertebrata</taxon>
        <taxon>Euteleostomi</taxon>
        <taxon>Actinopterygii</taxon>
        <taxon>Neopterygii</taxon>
        <taxon>Teleostei</taxon>
        <taxon>Neoteleostei</taxon>
        <taxon>Acanthomorphata</taxon>
        <taxon>Carangaria</taxon>
        <taxon>Pleuronectiformes</taxon>
        <taxon>Pleuronectoidei</taxon>
        <taxon>Soleidae</taxon>
        <taxon>Solea</taxon>
    </lineage>
</organism>
<sequence length="302" mass="34027">MDRAELKLIATVKYQLMCLYHLKSNPDLNKLISSHSIGVGSKEQGQLERTVLVDLCLLLVNEVLRYVTDQMLPFISEWTEKLQHIYSLVESNHCFFGVDEDYIHSNMKNILSEFLAQCVNGAPLIKCASLNQFCRLLAKHTAGRVNYVVAKKLNSNPWHLGGTANECDCMEYHTLSAMITLVRNTTECMQLDKCQCTAAREEESSTAPSQTEGGRTVEWVAHKGCSDVVYLTSKMALMPILTEVVHDRNMAKSDSNERKVVDRNDAAELGDAYMVPEGDTRLPAEVYLNILEITRGSFLIWE</sequence>
<proteinExistence type="predicted"/>
<evidence type="ECO:0000313" key="2">
    <source>
        <dbReference type="Proteomes" id="UP000693946"/>
    </source>
</evidence>